<comment type="subcellular location">
    <subcellularLocation>
        <location evidence="1 11">Mitochondrion outer membrane</location>
        <topology evidence="1 11">Single-pass type IV membrane protein</topology>
    </subcellularLocation>
</comment>
<dbReference type="GO" id="GO:0005741">
    <property type="term" value="C:mitochondrial outer membrane"/>
    <property type="evidence" value="ECO:0007669"/>
    <property type="project" value="UniProtKB-SubCell"/>
</dbReference>
<dbReference type="Gene3D" id="1.10.238.10">
    <property type="entry name" value="EF-hand"/>
    <property type="match status" value="2"/>
</dbReference>
<dbReference type="InterPro" id="IPR001806">
    <property type="entry name" value="Small_GTPase"/>
</dbReference>
<dbReference type="SMART" id="SM00175">
    <property type="entry name" value="RAB"/>
    <property type="match status" value="1"/>
</dbReference>
<dbReference type="InterPro" id="IPR018247">
    <property type="entry name" value="EF_Hand_1_Ca_BS"/>
</dbReference>
<dbReference type="EMBL" id="JAPDFW010000100">
    <property type="protein sequence ID" value="KAJ5070015.1"/>
    <property type="molecule type" value="Genomic_DNA"/>
</dbReference>
<evidence type="ECO:0000256" key="8">
    <source>
        <dbReference type="ARBA" id="ARBA00023128"/>
    </source>
</evidence>
<evidence type="ECO:0000256" key="4">
    <source>
        <dbReference type="ARBA" id="ARBA00022741"/>
    </source>
</evidence>
<dbReference type="Proteomes" id="UP001149090">
    <property type="component" value="Unassembled WGS sequence"/>
</dbReference>
<dbReference type="GO" id="GO:0007264">
    <property type="term" value="P:small GTPase-mediated signal transduction"/>
    <property type="evidence" value="ECO:0007669"/>
    <property type="project" value="InterPro"/>
</dbReference>
<dbReference type="InterPro" id="IPR003578">
    <property type="entry name" value="Small_GTPase_Rho"/>
</dbReference>
<evidence type="ECO:0000259" key="13">
    <source>
        <dbReference type="PROSITE" id="PS50222"/>
    </source>
</evidence>
<feature type="domain" description="EF-hand" evidence="13">
    <location>
        <begin position="194"/>
        <end position="229"/>
    </location>
</feature>
<dbReference type="OMA" id="HETTWGI"/>
<accession>A0A9Q0LCP6</accession>
<reference evidence="14" key="1">
    <citation type="submission" date="2022-10" db="EMBL/GenBank/DDBJ databases">
        <title>Novel sulphate-reducing endosymbionts in the free-living metamonad Anaeramoeba.</title>
        <authorList>
            <person name="Jerlstrom-Hultqvist J."/>
            <person name="Cepicka I."/>
            <person name="Gallot-Lavallee L."/>
            <person name="Salas-Leiva D."/>
            <person name="Curtis B.A."/>
            <person name="Zahonova K."/>
            <person name="Pipaliya S."/>
            <person name="Dacks J."/>
            <person name="Roger A.J."/>
        </authorList>
    </citation>
    <scope>NUCLEOTIDE SEQUENCE</scope>
    <source>
        <strain evidence="14">BMAN</strain>
    </source>
</reference>
<dbReference type="InterPro" id="IPR002048">
    <property type="entry name" value="EF_hand_dom"/>
</dbReference>
<keyword evidence="4 11" id="KW-0547">Nucleotide-binding</keyword>
<keyword evidence="10 11" id="KW-0472">Membrane</keyword>
<evidence type="ECO:0000256" key="11">
    <source>
        <dbReference type="PIRNR" id="PIRNR037488"/>
    </source>
</evidence>
<feature type="transmembrane region" description="Helical" evidence="12">
    <location>
        <begin position="597"/>
        <end position="616"/>
    </location>
</feature>
<dbReference type="PROSITE" id="PS00018">
    <property type="entry name" value="EF_HAND_1"/>
    <property type="match status" value="2"/>
</dbReference>
<organism evidence="14 15">
    <name type="scientific">Anaeramoeba ignava</name>
    <name type="common">Anaerobic marine amoeba</name>
    <dbReference type="NCBI Taxonomy" id="1746090"/>
    <lineage>
        <taxon>Eukaryota</taxon>
        <taxon>Metamonada</taxon>
        <taxon>Anaeramoebidae</taxon>
        <taxon>Anaeramoeba</taxon>
    </lineage>
</organism>
<keyword evidence="9 11" id="KW-0342">GTP-binding</keyword>
<evidence type="ECO:0000256" key="10">
    <source>
        <dbReference type="ARBA" id="ARBA00023136"/>
    </source>
</evidence>
<keyword evidence="5 11" id="KW-1000">Mitochondrion outer membrane</keyword>
<dbReference type="AlphaFoldDB" id="A0A9Q0LCP6"/>
<dbReference type="PROSITE" id="PS50222">
    <property type="entry name" value="EF_HAND_2"/>
    <property type="match status" value="2"/>
</dbReference>
<comment type="similarity">
    <text evidence="2 11">Belongs to the mitochondrial Rho GTPase family.</text>
</comment>
<dbReference type="EC" id="3.6.5.-" evidence="11"/>
<dbReference type="GO" id="GO:0007005">
    <property type="term" value="P:mitochondrion organization"/>
    <property type="evidence" value="ECO:0007669"/>
    <property type="project" value="InterPro"/>
</dbReference>
<feature type="domain" description="EF-hand" evidence="13">
    <location>
        <begin position="314"/>
        <end position="349"/>
    </location>
</feature>
<evidence type="ECO:0000256" key="3">
    <source>
        <dbReference type="ARBA" id="ARBA00022692"/>
    </source>
</evidence>
<dbReference type="GO" id="GO:0005509">
    <property type="term" value="F:calcium ion binding"/>
    <property type="evidence" value="ECO:0007669"/>
    <property type="project" value="InterPro"/>
</dbReference>
<evidence type="ECO:0000256" key="2">
    <source>
        <dbReference type="ARBA" id="ARBA00007981"/>
    </source>
</evidence>
<dbReference type="InterPro" id="IPR021181">
    <property type="entry name" value="Miro"/>
</dbReference>
<gene>
    <name evidence="14" type="ORF">M0811_11380</name>
</gene>
<dbReference type="InterPro" id="IPR011992">
    <property type="entry name" value="EF-hand-dom_pair"/>
</dbReference>
<comment type="caution">
    <text evidence="14">The sequence shown here is derived from an EMBL/GenBank/DDBJ whole genome shotgun (WGS) entry which is preliminary data.</text>
</comment>
<dbReference type="Gene3D" id="3.40.50.300">
    <property type="entry name" value="P-loop containing nucleotide triphosphate hydrolases"/>
    <property type="match status" value="2"/>
</dbReference>
<keyword evidence="7 12" id="KW-1133">Transmembrane helix</keyword>
<dbReference type="Pfam" id="PF08356">
    <property type="entry name" value="EF_assoc_2"/>
    <property type="match status" value="1"/>
</dbReference>
<evidence type="ECO:0000313" key="15">
    <source>
        <dbReference type="Proteomes" id="UP001149090"/>
    </source>
</evidence>
<dbReference type="InterPro" id="IPR013566">
    <property type="entry name" value="EF_hand_assoc_1"/>
</dbReference>
<dbReference type="PANTHER" id="PTHR24072">
    <property type="entry name" value="RHO FAMILY GTPASE"/>
    <property type="match status" value="1"/>
</dbReference>
<evidence type="ECO:0000256" key="1">
    <source>
        <dbReference type="ARBA" id="ARBA00004200"/>
    </source>
</evidence>
<dbReference type="Pfam" id="PF08355">
    <property type="entry name" value="EF_assoc_1"/>
    <property type="match status" value="1"/>
</dbReference>
<comment type="function">
    <text evidence="11">Mitochondrial GTPase involved in mitochondrial trafficking. Probably involved in control of anterograde transport of mitochondria and their subcellular distribution.</text>
</comment>
<evidence type="ECO:0000256" key="7">
    <source>
        <dbReference type="ARBA" id="ARBA00022989"/>
    </source>
</evidence>
<evidence type="ECO:0000256" key="9">
    <source>
        <dbReference type="ARBA" id="ARBA00023134"/>
    </source>
</evidence>
<evidence type="ECO:0000256" key="6">
    <source>
        <dbReference type="ARBA" id="ARBA00022837"/>
    </source>
</evidence>
<dbReference type="Pfam" id="PF00071">
    <property type="entry name" value="Ras"/>
    <property type="match status" value="2"/>
</dbReference>
<evidence type="ECO:0000313" key="14">
    <source>
        <dbReference type="EMBL" id="KAJ5070015.1"/>
    </source>
</evidence>
<evidence type="ECO:0000256" key="5">
    <source>
        <dbReference type="ARBA" id="ARBA00022787"/>
    </source>
</evidence>
<keyword evidence="3 12" id="KW-0812">Transmembrane</keyword>
<sequence length="624" mass="72424">MLPKYCKKEISPTDNINICFIGDDGVGKTTLINTFIIKHFPLQVPDILLESKIPKDSSHFENILTIMDTTTKRLESMYAKMSACDVLCLLYSKDNYESFFQVENYWIPLIKKLNLLKIPIILIETKADLKSQTKKITKENIETLLRNEPIFEFCASCSSRELDSVDQVFYMIEKSCIYPRFLLYDLSKQNLTKKAVEVFQEIFNQIDQDKDNLLSNQEISKLESFVFQSTLKDQEVQGILSVIKQNYPNGITNEKLNFQGFLFLMKIFIENDANETTWMILNKFNFRKNLTKKKHLNNLNVKEESGKIFELNSKGIQFLLNLFKKHDQDNDGALSRLELKNLFEPIGGIIWPDNFQENSIKNDSGNLTLTGFLSQWQLSLMLDPQLTINYLHELGLDFPTLDFISVCKNRNVDFQSKQILRNVLVAFVIGKQKTGKSSILNGLIGNPFDPTYIPTTKIRNTINEVDIGGRTKYLILCEIPEKSVSNLLKFPDFWKQCDIICLVYEQDNMESFYFIEELLSFFEKKPCILIQNKTDLSDFSKNKKEEIQKIFEKKKIKEDSILKVSMKTDQHIEDFYTKIAKTILNRWDYIITQKSSFGWGTGLLIGIALVITVYQVSKKMNKKK</sequence>
<dbReference type="InterPro" id="IPR013567">
    <property type="entry name" value="EF_hand_assoc_2"/>
</dbReference>
<dbReference type="GO" id="GO:0005525">
    <property type="term" value="F:GTP binding"/>
    <property type="evidence" value="ECO:0007669"/>
    <property type="project" value="UniProtKB-KW"/>
</dbReference>
<dbReference type="InterPro" id="IPR027417">
    <property type="entry name" value="P-loop_NTPase"/>
</dbReference>
<keyword evidence="6 11" id="KW-0106">Calcium</keyword>
<name>A0A9Q0LCP6_ANAIG</name>
<keyword evidence="8 11" id="KW-0496">Mitochondrion</keyword>
<keyword evidence="11" id="KW-0378">Hydrolase</keyword>
<dbReference type="GO" id="GO:0003924">
    <property type="term" value="F:GTPase activity"/>
    <property type="evidence" value="ECO:0007669"/>
    <property type="project" value="InterPro"/>
</dbReference>
<dbReference type="SUPFAM" id="SSF52540">
    <property type="entry name" value="P-loop containing nucleoside triphosphate hydrolases"/>
    <property type="match status" value="2"/>
</dbReference>
<dbReference type="PIRSF" id="PIRSF037488">
    <property type="entry name" value="Mt_Rho_GTPase"/>
    <property type="match status" value="1"/>
</dbReference>
<evidence type="ECO:0000256" key="12">
    <source>
        <dbReference type="SAM" id="Phobius"/>
    </source>
</evidence>
<dbReference type="SMART" id="SM00174">
    <property type="entry name" value="RHO"/>
    <property type="match status" value="1"/>
</dbReference>
<protein>
    <recommendedName>
        <fullName evidence="11">Mitochondrial Rho GTPase</fullName>
        <ecNumber evidence="11">3.6.5.-</ecNumber>
    </recommendedName>
</protein>
<dbReference type="PRINTS" id="PR00449">
    <property type="entry name" value="RASTRNSFRMNG"/>
</dbReference>
<dbReference type="OrthoDB" id="10020961at2759"/>
<dbReference type="SUPFAM" id="SSF47473">
    <property type="entry name" value="EF-hand"/>
    <property type="match status" value="1"/>
</dbReference>
<keyword evidence="15" id="KW-1185">Reference proteome</keyword>
<proteinExistence type="inferred from homology"/>